<evidence type="ECO:0000313" key="1">
    <source>
        <dbReference type="EMBL" id="MRG86407.1"/>
    </source>
</evidence>
<name>A0A6G1X639_9BACI</name>
<sequence length="254" mass="29234">MQNIKDKLTKYMSEPFQELPQEEAIISDDKILFLHSILTEAGIENHDKEKYILATMLVQTALDIHDFVAIQNADQTNSFKSDKQMTVLAGDLYSGLFYHILSNIEDIQMIGVLSRAIRDINERKMIIYQSDIHSINHLLEELKEVESALVVQVANYFEVSGCNIAIQNWLLMKRLSLELRLYQKQNQSSVIGLLTQRNTEQDVIRMFENMIPRLAMKLESYIDDLPAKFGELKTLLNQELKNVSWKQGLVLGEG</sequence>
<protein>
    <recommendedName>
        <fullName evidence="3">Heptaprenyl diphosphate synthase</fullName>
    </recommendedName>
</protein>
<dbReference type="RefSeq" id="WP_153728329.1">
    <property type="nucleotide sequence ID" value="NZ_WJNH01000005.1"/>
</dbReference>
<reference evidence="1 2" key="1">
    <citation type="submission" date="2019-11" db="EMBL/GenBank/DDBJ databases">
        <authorList>
            <person name="Li J."/>
        </authorList>
    </citation>
    <scope>NUCLEOTIDE SEQUENCE [LARGE SCALE GENOMIC DNA]</scope>
    <source>
        <strain evidence="1 2">J4</strain>
    </source>
</reference>
<accession>A0A6G1X639</accession>
<comment type="caution">
    <text evidence="1">The sequence shown here is derived from an EMBL/GenBank/DDBJ whole genome shotgun (WGS) entry which is preliminary data.</text>
</comment>
<dbReference type="OrthoDB" id="2417886at2"/>
<organism evidence="1 2">
    <name type="scientific">Salinibacillus xinjiangensis</name>
    <dbReference type="NCBI Taxonomy" id="1229268"/>
    <lineage>
        <taxon>Bacteria</taxon>
        <taxon>Bacillati</taxon>
        <taxon>Bacillota</taxon>
        <taxon>Bacilli</taxon>
        <taxon>Bacillales</taxon>
        <taxon>Bacillaceae</taxon>
        <taxon>Salinibacillus</taxon>
    </lineage>
</organism>
<dbReference type="Pfam" id="PF07307">
    <property type="entry name" value="HEPPP_synt_1"/>
    <property type="match status" value="1"/>
</dbReference>
<dbReference type="EMBL" id="WJNH01000005">
    <property type="protein sequence ID" value="MRG86407.1"/>
    <property type="molecule type" value="Genomic_DNA"/>
</dbReference>
<keyword evidence="2" id="KW-1185">Reference proteome</keyword>
<dbReference type="GO" id="GO:0009234">
    <property type="term" value="P:menaquinone biosynthetic process"/>
    <property type="evidence" value="ECO:0007669"/>
    <property type="project" value="InterPro"/>
</dbReference>
<evidence type="ECO:0008006" key="3">
    <source>
        <dbReference type="Google" id="ProtNLM"/>
    </source>
</evidence>
<dbReference type="Proteomes" id="UP000480185">
    <property type="component" value="Unassembled WGS sequence"/>
</dbReference>
<evidence type="ECO:0000313" key="2">
    <source>
        <dbReference type="Proteomes" id="UP000480185"/>
    </source>
</evidence>
<dbReference type="InterPro" id="IPR009920">
    <property type="entry name" value="HEPPP_synth_su1"/>
</dbReference>
<proteinExistence type="predicted"/>
<gene>
    <name evidence="1" type="ORF">GH754_08700</name>
</gene>
<dbReference type="Gene3D" id="1.20.120.1450">
    <property type="match status" value="1"/>
</dbReference>
<dbReference type="AlphaFoldDB" id="A0A6G1X639"/>